<feature type="transmembrane region" description="Helical" evidence="8">
    <location>
        <begin position="12"/>
        <end position="29"/>
    </location>
</feature>
<dbReference type="PANTHER" id="PTHR33908:SF11">
    <property type="entry name" value="MEMBRANE PROTEIN"/>
    <property type="match status" value="1"/>
</dbReference>
<keyword evidence="2" id="KW-1003">Cell membrane</keyword>
<keyword evidence="6 8" id="KW-1133">Transmembrane helix</keyword>
<evidence type="ECO:0000313" key="10">
    <source>
        <dbReference type="EMBL" id="SVD47118.1"/>
    </source>
</evidence>
<evidence type="ECO:0000256" key="2">
    <source>
        <dbReference type="ARBA" id="ARBA00022475"/>
    </source>
</evidence>
<dbReference type="GO" id="GO:0016763">
    <property type="term" value="F:pentosyltransferase activity"/>
    <property type="evidence" value="ECO:0007669"/>
    <property type="project" value="TreeGrafter"/>
</dbReference>
<keyword evidence="3" id="KW-0328">Glycosyltransferase</keyword>
<evidence type="ECO:0000259" key="9">
    <source>
        <dbReference type="Pfam" id="PF13231"/>
    </source>
</evidence>
<feature type="non-terminal residue" evidence="10">
    <location>
        <position position="284"/>
    </location>
</feature>
<sequence>QLSNQCNFNCSFVSGDAAVGFSLIIFYFLTKKEIYIWLSLLFGFALGAIRIMEGGHFFSDIIFACIFVFSFTYLLCSHYKSKIWSRENYYIVLGCVILTLLKIIAVASTGFNLYGDEAQYWLWSKDLSFGYFSKPPLLPWLIGFVTHFFGNSFFILKTIPILLYIFSSFLIYILSTKLFKNRLLSFFCAIAFFLMPAVSVSSFLLSTDVVLILLWIASLIQVLNIKNNPHYLNFLTLGILLGLAFLAKYAAVYFILGLVILLIIEKNYRLAFLKSKLKLALFII</sequence>
<evidence type="ECO:0000256" key="5">
    <source>
        <dbReference type="ARBA" id="ARBA00022692"/>
    </source>
</evidence>
<evidence type="ECO:0000256" key="6">
    <source>
        <dbReference type="ARBA" id="ARBA00022989"/>
    </source>
</evidence>
<dbReference type="GO" id="GO:0008610">
    <property type="term" value="P:lipid biosynthetic process"/>
    <property type="evidence" value="ECO:0007669"/>
    <property type="project" value="UniProtKB-ARBA"/>
</dbReference>
<feature type="non-terminal residue" evidence="10">
    <location>
        <position position="1"/>
    </location>
</feature>
<evidence type="ECO:0000256" key="7">
    <source>
        <dbReference type="ARBA" id="ARBA00023136"/>
    </source>
</evidence>
<keyword evidence="4" id="KW-0808">Transferase</keyword>
<protein>
    <recommendedName>
        <fullName evidence="9">Glycosyltransferase RgtA/B/C/D-like domain-containing protein</fullName>
    </recommendedName>
</protein>
<evidence type="ECO:0000256" key="1">
    <source>
        <dbReference type="ARBA" id="ARBA00004651"/>
    </source>
</evidence>
<name>A0A382VMK3_9ZZZZ</name>
<proteinExistence type="predicted"/>
<dbReference type="EMBL" id="UINC01152763">
    <property type="protein sequence ID" value="SVD47118.1"/>
    <property type="molecule type" value="Genomic_DNA"/>
</dbReference>
<organism evidence="10">
    <name type="scientific">marine metagenome</name>
    <dbReference type="NCBI Taxonomy" id="408172"/>
    <lineage>
        <taxon>unclassified sequences</taxon>
        <taxon>metagenomes</taxon>
        <taxon>ecological metagenomes</taxon>
    </lineage>
</organism>
<dbReference type="InterPro" id="IPR050297">
    <property type="entry name" value="LipidA_mod_glycosyltrf_83"/>
</dbReference>
<accession>A0A382VMK3</accession>
<feature type="domain" description="Glycosyltransferase RgtA/B/C/D-like" evidence="9">
    <location>
        <begin position="133"/>
        <end position="283"/>
    </location>
</feature>
<dbReference type="AlphaFoldDB" id="A0A382VMK3"/>
<evidence type="ECO:0000256" key="8">
    <source>
        <dbReference type="SAM" id="Phobius"/>
    </source>
</evidence>
<comment type="subcellular location">
    <subcellularLocation>
        <location evidence="1">Cell membrane</location>
        <topology evidence="1">Multi-pass membrane protein</topology>
    </subcellularLocation>
</comment>
<feature type="transmembrane region" description="Helical" evidence="8">
    <location>
        <begin position="186"/>
        <end position="217"/>
    </location>
</feature>
<keyword evidence="7 8" id="KW-0472">Membrane</keyword>
<evidence type="ECO:0000256" key="4">
    <source>
        <dbReference type="ARBA" id="ARBA00022679"/>
    </source>
</evidence>
<dbReference type="Pfam" id="PF13231">
    <property type="entry name" value="PMT_2"/>
    <property type="match status" value="1"/>
</dbReference>
<dbReference type="SUPFAM" id="SSF48317">
    <property type="entry name" value="Acid phosphatase/Vanadium-dependent haloperoxidase"/>
    <property type="match status" value="1"/>
</dbReference>
<feature type="transmembrane region" description="Helical" evidence="8">
    <location>
        <begin position="88"/>
        <end position="114"/>
    </location>
</feature>
<keyword evidence="5 8" id="KW-0812">Transmembrane</keyword>
<dbReference type="GO" id="GO:0005886">
    <property type="term" value="C:plasma membrane"/>
    <property type="evidence" value="ECO:0007669"/>
    <property type="project" value="UniProtKB-SubCell"/>
</dbReference>
<reference evidence="10" key="1">
    <citation type="submission" date="2018-05" db="EMBL/GenBank/DDBJ databases">
        <authorList>
            <person name="Lanie J.A."/>
            <person name="Ng W.-L."/>
            <person name="Kazmierczak K.M."/>
            <person name="Andrzejewski T.M."/>
            <person name="Davidsen T.M."/>
            <person name="Wayne K.J."/>
            <person name="Tettelin H."/>
            <person name="Glass J.I."/>
            <person name="Rusch D."/>
            <person name="Podicherti R."/>
            <person name="Tsui H.-C.T."/>
            <person name="Winkler M.E."/>
        </authorList>
    </citation>
    <scope>NUCLEOTIDE SEQUENCE</scope>
</reference>
<evidence type="ECO:0000256" key="3">
    <source>
        <dbReference type="ARBA" id="ARBA00022676"/>
    </source>
</evidence>
<dbReference type="PANTHER" id="PTHR33908">
    <property type="entry name" value="MANNOSYLTRANSFERASE YKCB-RELATED"/>
    <property type="match status" value="1"/>
</dbReference>
<feature type="transmembrane region" description="Helical" evidence="8">
    <location>
        <begin position="154"/>
        <end position="174"/>
    </location>
</feature>
<dbReference type="Gene3D" id="1.20.144.10">
    <property type="entry name" value="Phosphatidic acid phosphatase type 2/haloperoxidase"/>
    <property type="match status" value="1"/>
</dbReference>
<feature type="transmembrane region" description="Helical" evidence="8">
    <location>
        <begin position="57"/>
        <end position="76"/>
    </location>
</feature>
<dbReference type="InterPro" id="IPR036938">
    <property type="entry name" value="PAP2/HPO_sf"/>
</dbReference>
<feature type="transmembrane region" description="Helical" evidence="8">
    <location>
        <begin position="237"/>
        <end position="264"/>
    </location>
</feature>
<dbReference type="InterPro" id="IPR038731">
    <property type="entry name" value="RgtA/B/C-like"/>
</dbReference>
<feature type="transmembrane region" description="Helical" evidence="8">
    <location>
        <begin position="34"/>
        <end position="51"/>
    </location>
</feature>
<gene>
    <name evidence="10" type="ORF">METZ01_LOCUS399972</name>
</gene>